<dbReference type="RefSeq" id="WP_330796250.1">
    <property type="nucleotide sequence ID" value="NZ_JAZEWV010000012.1"/>
</dbReference>
<dbReference type="Proteomes" id="UP001344658">
    <property type="component" value="Unassembled WGS sequence"/>
</dbReference>
<sequence>MPDHYSSIGEAVGAAMAHNIRLAHGEPTSPEPPLQVRHLPPPSADPYSVPAMIARLTEDATPREVAGILEEINGALVGALPQLSELVAAAADWTRLRLTFDEPHREPVFETWSRLAAAHVLLSDVEENLQAAQDLVTSVPGELRDPRFLDQIPALRTHELLHDVLGHGAVPDDEPSSASDQQRAARSSSPHASAHGTAPSAAAPAGPPTPPPASPPRSR</sequence>
<dbReference type="EMBL" id="JAZEWV010000012">
    <property type="protein sequence ID" value="MEE4543630.1"/>
    <property type="molecule type" value="Genomic_DNA"/>
</dbReference>
<feature type="region of interest" description="Disordered" evidence="1">
    <location>
        <begin position="166"/>
        <end position="219"/>
    </location>
</feature>
<reference evidence="2 3" key="1">
    <citation type="submission" date="2023-12" db="EMBL/GenBank/DDBJ databases">
        <title>Streptomyces sp. V4-01.</title>
        <authorList>
            <person name="Somphong A."/>
            <person name="Phongsopitanun W."/>
        </authorList>
    </citation>
    <scope>NUCLEOTIDE SEQUENCE [LARGE SCALE GENOMIC DNA]</scope>
    <source>
        <strain evidence="2 3">V4-01</strain>
    </source>
</reference>
<keyword evidence="3" id="KW-1185">Reference proteome</keyword>
<comment type="caution">
    <text evidence="2">The sequence shown here is derived from an EMBL/GenBank/DDBJ whole genome shotgun (WGS) entry which is preliminary data.</text>
</comment>
<evidence type="ECO:0000256" key="1">
    <source>
        <dbReference type="SAM" id="MobiDB-lite"/>
    </source>
</evidence>
<organism evidence="2 3">
    <name type="scientific">Actinacidiphila polyblastidii</name>
    <dbReference type="NCBI Taxonomy" id="3110430"/>
    <lineage>
        <taxon>Bacteria</taxon>
        <taxon>Bacillati</taxon>
        <taxon>Actinomycetota</taxon>
        <taxon>Actinomycetes</taxon>
        <taxon>Kitasatosporales</taxon>
        <taxon>Streptomycetaceae</taxon>
        <taxon>Actinacidiphila</taxon>
    </lineage>
</organism>
<evidence type="ECO:0000313" key="2">
    <source>
        <dbReference type="EMBL" id="MEE4543630.1"/>
    </source>
</evidence>
<feature type="compositionally biased region" description="Pro residues" evidence="1">
    <location>
        <begin position="205"/>
        <end position="219"/>
    </location>
</feature>
<name>A0ABU7PCT6_9ACTN</name>
<protein>
    <submittedName>
        <fullName evidence="2">Uncharacterized protein</fullName>
    </submittedName>
</protein>
<accession>A0ABU7PCT6</accession>
<gene>
    <name evidence="2" type="ORF">V2S66_16820</name>
</gene>
<feature type="compositionally biased region" description="Low complexity" evidence="1">
    <location>
        <begin position="176"/>
        <end position="204"/>
    </location>
</feature>
<proteinExistence type="predicted"/>
<evidence type="ECO:0000313" key="3">
    <source>
        <dbReference type="Proteomes" id="UP001344658"/>
    </source>
</evidence>